<dbReference type="RefSeq" id="WP_377485034.1">
    <property type="nucleotide sequence ID" value="NZ_JBHLTN010000043.1"/>
</dbReference>
<evidence type="ECO:0000313" key="4">
    <source>
        <dbReference type="Proteomes" id="UP001589834"/>
    </source>
</evidence>
<feature type="chain" id="PRO_5046123186" evidence="2">
    <location>
        <begin position="23"/>
        <end position="275"/>
    </location>
</feature>
<protein>
    <submittedName>
        <fullName evidence="3">IPTL-CTERM sorting domain-containing protein</fullName>
    </submittedName>
</protein>
<name>A0ABV6PWY5_9BURK</name>
<evidence type="ECO:0000256" key="2">
    <source>
        <dbReference type="SAM" id="SignalP"/>
    </source>
</evidence>
<dbReference type="Proteomes" id="UP001589834">
    <property type="component" value="Unassembled WGS sequence"/>
</dbReference>
<feature type="signal peptide" evidence="2">
    <location>
        <begin position="1"/>
        <end position="22"/>
    </location>
</feature>
<gene>
    <name evidence="3" type="ORF">ACFFGG_17590</name>
</gene>
<keyword evidence="1" id="KW-0472">Membrane</keyword>
<comment type="caution">
    <text evidence="3">The sequence shown here is derived from an EMBL/GenBank/DDBJ whole genome shotgun (WGS) entry which is preliminary data.</text>
</comment>
<keyword evidence="1" id="KW-0812">Transmembrane</keyword>
<accession>A0ABV6PWY5</accession>
<reference evidence="3 4" key="1">
    <citation type="submission" date="2024-09" db="EMBL/GenBank/DDBJ databases">
        <authorList>
            <person name="Sun Q."/>
            <person name="Mori K."/>
        </authorList>
    </citation>
    <scope>NUCLEOTIDE SEQUENCE [LARGE SCALE GENOMIC DNA]</scope>
    <source>
        <strain evidence="3 4">NCAIM B.02336</strain>
    </source>
</reference>
<dbReference type="InterPro" id="IPR026442">
    <property type="entry name" value="IPTL_CTERM"/>
</dbReference>
<dbReference type="NCBIfam" id="TIGR04174">
    <property type="entry name" value="IPTL_CTERM"/>
    <property type="match status" value="1"/>
</dbReference>
<keyword evidence="4" id="KW-1185">Reference proteome</keyword>
<proteinExistence type="predicted"/>
<evidence type="ECO:0000256" key="1">
    <source>
        <dbReference type="SAM" id="Phobius"/>
    </source>
</evidence>
<dbReference type="EMBL" id="JBHLTN010000043">
    <property type="protein sequence ID" value="MFC0594365.1"/>
    <property type="molecule type" value="Genomic_DNA"/>
</dbReference>
<sequence>MIRFLRTTVCGALLAASLPAMAIFTNGGFESGDFTGWTQGTGLNNLGGLTGAQPFTGASINLGAGGTFTGAVVGSGYTELATAPITPIPFAGAHSARVGDTTPNYNTNLISQQDAITAADRDPGDNKLHVRFSYAVVLEDPGHTAAQQPFFYLRVRNITKGTDLYEDFSFAGQTGTAFQPVPGNPGVLYLNWKPADVVVPDADLGDTIEVYLLAAGCAQGGHYGYAYLDGFGSRAIPPGGGGAVAPVPTLGELSFMVLGLLLAGAGAVSLRRRRG</sequence>
<evidence type="ECO:0000313" key="3">
    <source>
        <dbReference type="EMBL" id="MFC0594365.1"/>
    </source>
</evidence>
<feature type="transmembrane region" description="Helical" evidence="1">
    <location>
        <begin position="253"/>
        <end position="270"/>
    </location>
</feature>
<keyword evidence="2" id="KW-0732">Signal</keyword>
<keyword evidence="1" id="KW-1133">Transmembrane helix</keyword>
<organism evidence="3 4">
    <name type="scientific">Ottowia pentelensis</name>
    <dbReference type="NCBI Taxonomy" id="511108"/>
    <lineage>
        <taxon>Bacteria</taxon>
        <taxon>Pseudomonadati</taxon>
        <taxon>Pseudomonadota</taxon>
        <taxon>Betaproteobacteria</taxon>
        <taxon>Burkholderiales</taxon>
        <taxon>Comamonadaceae</taxon>
        <taxon>Ottowia</taxon>
    </lineage>
</organism>